<gene>
    <name evidence="5" type="ORF">AVDCRST_MAG59-267</name>
</gene>
<dbReference type="PROSITE" id="PS50893">
    <property type="entry name" value="ABC_TRANSPORTER_2"/>
    <property type="match status" value="1"/>
</dbReference>
<name>A0A6J4TYY2_9BACT</name>
<dbReference type="SMART" id="SM00382">
    <property type="entry name" value="AAA"/>
    <property type="match status" value="1"/>
</dbReference>
<proteinExistence type="predicted"/>
<dbReference type="GO" id="GO:0016887">
    <property type="term" value="F:ATP hydrolysis activity"/>
    <property type="evidence" value="ECO:0007669"/>
    <property type="project" value="InterPro"/>
</dbReference>
<dbReference type="GO" id="GO:1903805">
    <property type="term" value="P:L-valine import across plasma membrane"/>
    <property type="evidence" value="ECO:0007669"/>
    <property type="project" value="TreeGrafter"/>
</dbReference>
<accession>A0A6J4TYY2</accession>
<dbReference type="InterPro" id="IPR003439">
    <property type="entry name" value="ABC_transporter-like_ATP-bd"/>
</dbReference>
<dbReference type="Gene3D" id="3.40.50.300">
    <property type="entry name" value="P-loop containing nucleotide triphosphate hydrolases"/>
    <property type="match status" value="1"/>
</dbReference>
<protein>
    <submittedName>
        <fullName evidence="5">Branched-chain amino acid transport ATP-binding protein LivG</fullName>
    </submittedName>
</protein>
<dbReference type="InterPro" id="IPR051120">
    <property type="entry name" value="ABC_AA/LPS_Transport"/>
</dbReference>
<dbReference type="InterPro" id="IPR032823">
    <property type="entry name" value="BCA_ABC_TP_C"/>
</dbReference>
<dbReference type="InterPro" id="IPR003593">
    <property type="entry name" value="AAA+_ATPase"/>
</dbReference>
<evidence type="ECO:0000256" key="1">
    <source>
        <dbReference type="ARBA" id="ARBA00022448"/>
    </source>
</evidence>
<sequence length="250" mass="27237">MTETILECAGVNRYFGALAAVNGLSFQVERGQLFGIAGPNGAGKTTLFNLLSGHVPASSGTIRFKGEEIQGLPPHRICHRGLARTFQIPQVFGSGTIEENVLVGAYFGRRERLPAFGFDRETRSRADRALEMTGLGAHRRAPAHLASVFDKKRLMMASALATEPDLLMLDEPFGGLNHGEIDDLIALIRRLHGAGLTILLIEHVMRALMALSERVLIMHHGEELAEGTPDEIRRNSHVIQVYLGRTAGVA</sequence>
<dbReference type="Pfam" id="PF12399">
    <property type="entry name" value="BCA_ABC_TP_C"/>
    <property type="match status" value="1"/>
</dbReference>
<dbReference type="EMBL" id="CADCWF010000013">
    <property type="protein sequence ID" value="CAA9536051.1"/>
    <property type="molecule type" value="Genomic_DNA"/>
</dbReference>
<dbReference type="InterPro" id="IPR027417">
    <property type="entry name" value="P-loop_NTPase"/>
</dbReference>
<dbReference type="PANTHER" id="PTHR45772">
    <property type="entry name" value="CONSERVED COMPONENT OF ABC TRANSPORTER FOR NATURAL AMINO ACIDS-RELATED"/>
    <property type="match status" value="1"/>
</dbReference>
<evidence type="ECO:0000256" key="2">
    <source>
        <dbReference type="ARBA" id="ARBA00022741"/>
    </source>
</evidence>
<dbReference type="PANTHER" id="PTHR45772:SF7">
    <property type="entry name" value="AMINO ACID ABC TRANSPORTER ATP-BINDING PROTEIN"/>
    <property type="match status" value="1"/>
</dbReference>
<evidence type="ECO:0000259" key="4">
    <source>
        <dbReference type="PROSITE" id="PS50893"/>
    </source>
</evidence>
<dbReference type="GO" id="GO:0005886">
    <property type="term" value="C:plasma membrane"/>
    <property type="evidence" value="ECO:0007669"/>
    <property type="project" value="TreeGrafter"/>
</dbReference>
<dbReference type="GO" id="GO:0015188">
    <property type="term" value="F:L-isoleucine transmembrane transporter activity"/>
    <property type="evidence" value="ECO:0007669"/>
    <property type="project" value="TreeGrafter"/>
</dbReference>
<dbReference type="SUPFAM" id="SSF52540">
    <property type="entry name" value="P-loop containing nucleoside triphosphate hydrolases"/>
    <property type="match status" value="1"/>
</dbReference>
<reference evidence="5" key="1">
    <citation type="submission" date="2020-02" db="EMBL/GenBank/DDBJ databases">
        <authorList>
            <person name="Meier V. D."/>
        </authorList>
    </citation>
    <scope>NUCLEOTIDE SEQUENCE</scope>
    <source>
        <strain evidence="5">AVDCRST_MAG59</strain>
    </source>
</reference>
<feature type="domain" description="ABC transporter" evidence="4">
    <location>
        <begin position="6"/>
        <end position="245"/>
    </location>
</feature>
<organism evidence="5">
    <name type="scientific">uncultured Thermomicrobiales bacterium</name>
    <dbReference type="NCBI Taxonomy" id="1645740"/>
    <lineage>
        <taxon>Bacteria</taxon>
        <taxon>Pseudomonadati</taxon>
        <taxon>Thermomicrobiota</taxon>
        <taxon>Thermomicrobia</taxon>
        <taxon>Thermomicrobiales</taxon>
        <taxon>environmental samples</taxon>
    </lineage>
</organism>
<keyword evidence="3 5" id="KW-0067">ATP-binding</keyword>
<dbReference type="AlphaFoldDB" id="A0A6J4TYY2"/>
<dbReference type="GO" id="GO:0005524">
    <property type="term" value="F:ATP binding"/>
    <property type="evidence" value="ECO:0007669"/>
    <property type="project" value="UniProtKB-KW"/>
</dbReference>
<dbReference type="CDD" id="cd03219">
    <property type="entry name" value="ABC_Mj1267_LivG_branched"/>
    <property type="match status" value="1"/>
</dbReference>
<dbReference type="GO" id="GO:0015192">
    <property type="term" value="F:L-phenylalanine transmembrane transporter activity"/>
    <property type="evidence" value="ECO:0007669"/>
    <property type="project" value="TreeGrafter"/>
</dbReference>
<dbReference type="GO" id="GO:1903806">
    <property type="term" value="P:L-isoleucine import across plasma membrane"/>
    <property type="evidence" value="ECO:0007669"/>
    <property type="project" value="TreeGrafter"/>
</dbReference>
<dbReference type="GO" id="GO:0015808">
    <property type="term" value="P:L-alanine transport"/>
    <property type="evidence" value="ECO:0007669"/>
    <property type="project" value="TreeGrafter"/>
</dbReference>
<dbReference type="Pfam" id="PF00005">
    <property type="entry name" value="ABC_tran"/>
    <property type="match status" value="1"/>
</dbReference>
<evidence type="ECO:0000313" key="5">
    <source>
        <dbReference type="EMBL" id="CAA9536051.1"/>
    </source>
</evidence>
<dbReference type="GO" id="GO:0005304">
    <property type="term" value="F:L-valine transmembrane transporter activity"/>
    <property type="evidence" value="ECO:0007669"/>
    <property type="project" value="TreeGrafter"/>
</dbReference>
<dbReference type="GO" id="GO:0042941">
    <property type="term" value="P:D-alanine transmembrane transport"/>
    <property type="evidence" value="ECO:0007669"/>
    <property type="project" value="TreeGrafter"/>
</dbReference>
<keyword evidence="2" id="KW-0547">Nucleotide-binding</keyword>
<keyword evidence="1" id="KW-0813">Transport</keyword>
<evidence type="ECO:0000256" key="3">
    <source>
        <dbReference type="ARBA" id="ARBA00022840"/>
    </source>
</evidence>